<dbReference type="Proteomes" id="UP001209878">
    <property type="component" value="Unassembled WGS sequence"/>
</dbReference>
<keyword evidence="3" id="KW-1185">Reference proteome</keyword>
<protein>
    <submittedName>
        <fullName evidence="2">Uncharacterized protein</fullName>
    </submittedName>
</protein>
<sequence length="78" mass="8958">MPTTCSEWAMRQTSTHVSRSTPDARHQETITETANQEKISTFQTAAYPSCRPLRSAPRLRYKESEGTICFAQRCICFR</sequence>
<dbReference type="EMBL" id="JAODUO010001085">
    <property type="protein sequence ID" value="KAK2171259.1"/>
    <property type="molecule type" value="Genomic_DNA"/>
</dbReference>
<evidence type="ECO:0000313" key="2">
    <source>
        <dbReference type="EMBL" id="KAK2171259.1"/>
    </source>
</evidence>
<gene>
    <name evidence="2" type="ORF">NP493_1083g00003</name>
</gene>
<evidence type="ECO:0000313" key="3">
    <source>
        <dbReference type="Proteomes" id="UP001209878"/>
    </source>
</evidence>
<dbReference type="AlphaFoldDB" id="A0AAD9KGQ3"/>
<accession>A0AAD9KGQ3</accession>
<name>A0AAD9KGQ3_RIDPI</name>
<proteinExistence type="predicted"/>
<feature type="region of interest" description="Disordered" evidence="1">
    <location>
        <begin position="1"/>
        <end position="25"/>
    </location>
</feature>
<reference evidence="2" key="1">
    <citation type="journal article" date="2023" name="Mol. Biol. Evol.">
        <title>Third-Generation Sequencing Reveals the Adaptive Role of the Epigenome in Three Deep-Sea Polychaetes.</title>
        <authorList>
            <person name="Perez M."/>
            <person name="Aroh O."/>
            <person name="Sun Y."/>
            <person name="Lan Y."/>
            <person name="Juniper S.K."/>
            <person name="Young C.R."/>
            <person name="Angers B."/>
            <person name="Qian P.Y."/>
        </authorList>
    </citation>
    <scope>NUCLEOTIDE SEQUENCE</scope>
    <source>
        <strain evidence="2">R07B-5</strain>
    </source>
</reference>
<organism evidence="2 3">
    <name type="scientific">Ridgeia piscesae</name>
    <name type="common">Tubeworm</name>
    <dbReference type="NCBI Taxonomy" id="27915"/>
    <lineage>
        <taxon>Eukaryota</taxon>
        <taxon>Metazoa</taxon>
        <taxon>Spiralia</taxon>
        <taxon>Lophotrochozoa</taxon>
        <taxon>Annelida</taxon>
        <taxon>Polychaeta</taxon>
        <taxon>Sedentaria</taxon>
        <taxon>Canalipalpata</taxon>
        <taxon>Sabellida</taxon>
        <taxon>Siboglinidae</taxon>
        <taxon>Ridgeia</taxon>
    </lineage>
</organism>
<comment type="caution">
    <text evidence="2">The sequence shown here is derived from an EMBL/GenBank/DDBJ whole genome shotgun (WGS) entry which is preliminary data.</text>
</comment>
<feature type="compositionally biased region" description="Polar residues" evidence="1">
    <location>
        <begin position="1"/>
        <end position="21"/>
    </location>
</feature>
<evidence type="ECO:0000256" key="1">
    <source>
        <dbReference type="SAM" id="MobiDB-lite"/>
    </source>
</evidence>